<dbReference type="GO" id="GO:0009383">
    <property type="term" value="F:rRNA (cytosine-C5-)-methyltransferase activity"/>
    <property type="evidence" value="ECO:0007669"/>
    <property type="project" value="TreeGrafter"/>
</dbReference>
<sequence length="108" mass="12228">MNQLGFLIIESYHLQKRLNHVLIRLFSCSQVGMVIYDSQVPIGATPEYMACYYMRNLLLPVMALAPEENDRVVDMASTNILLLEFGGKATYIAALIKDKTDPSSHWYG</sequence>
<dbReference type="GO" id="GO:0000470">
    <property type="term" value="P:maturation of LSU-rRNA"/>
    <property type="evidence" value="ECO:0007669"/>
    <property type="project" value="TreeGrafter"/>
</dbReference>
<dbReference type="GO" id="GO:0070475">
    <property type="term" value="P:rRNA base methylation"/>
    <property type="evidence" value="ECO:0007669"/>
    <property type="project" value="TreeGrafter"/>
</dbReference>
<evidence type="ECO:0000313" key="2">
    <source>
        <dbReference type="Proteomes" id="UP000316621"/>
    </source>
</evidence>
<dbReference type="AlphaFoldDB" id="A0A4Y7K2P5"/>
<keyword evidence="2" id="KW-1185">Reference proteome</keyword>
<reference evidence="1 2" key="1">
    <citation type="journal article" date="2018" name="Science">
        <title>The opium poppy genome and morphinan production.</title>
        <authorList>
            <person name="Guo L."/>
            <person name="Winzer T."/>
            <person name="Yang X."/>
            <person name="Li Y."/>
            <person name="Ning Z."/>
            <person name="He Z."/>
            <person name="Teodor R."/>
            <person name="Lu Y."/>
            <person name="Bowser T.A."/>
            <person name="Graham I.A."/>
            <person name="Ye K."/>
        </authorList>
    </citation>
    <scope>NUCLEOTIDE SEQUENCE [LARGE SCALE GENOMIC DNA]</scope>
    <source>
        <strain evidence="2">cv. HN1</strain>
        <tissue evidence="1">Leaves</tissue>
    </source>
</reference>
<gene>
    <name evidence="1" type="ORF">C5167_009930</name>
</gene>
<proteinExistence type="predicted"/>
<organism evidence="1 2">
    <name type="scientific">Papaver somniferum</name>
    <name type="common">Opium poppy</name>
    <dbReference type="NCBI Taxonomy" id="3469"/>
    <lineage>
        <taxon>Eukaryota</taxon>
        <taxon>Viridiplantae</taxon>
        <taxon>Streptophyta</taxon>
        <taxon>Embryophyta</taxon>
        <taxon>Tracheophyta</taxon>
        <taxon>Spermatophyta</taxon>
        <taxon>Magnoliopsida</taxon>
        <taxon>Ranunculales</taxon>
        <taxon>Papaveraceae</taxon>
        <taxon>Papaveroideae</taxon>
        <taxon>Papaver</taxon>
    </lineage>
</organism>
<name>A0A4Y7K2P5_PAPSO</name>
<dbReference type="EMBL" id="CM010720">
    <property type="protein sequence ID" value="RZC66235.1"/>
    <property type="molecule type" value="Genomic_DNA"/>
</dbReference>
<accession>A0A4Y7K2P5</accession>
<dbReference type="OMA" id="PEYMACY"/>
<dbReference type="STRING" id="3469.A0A4Y7K2P5"/>
<evidence type="ECO:0000313" key="1">
    <source>
        <dbReference type="EMBL" id="RZC66235.1"/>
    </source>
</evidence>
<dbReference type="Proteomes" id="UP000316621">
    <property type="component" value="Chromosome 6"/>
</dbReference>
<protein>
    <submittedName>
        <fullName evidence="1">Uncharacterized protein</fullName>
    </submittedName>
</protein>
<dbReference type="GO" id="GO:0005730">
    <property type="term" value="C:nucleolus"/>
    <property type="evidence" value="ECO:0007669"/>
    <property type="project" value="TreeGrafter"/>
</dbReference>
<dbReference type="PANTHER" id="PTHR22807:SF30">
    <property type="entry name" value="28S RRNA (CYTOSINE(4447)-C(5))-METHYLTRANSFERASE-RELATED"/>
    <property type="match status" value="1"/>
</dbReference>
<dbReference type="PANTHER" id="PTHR22807">
    <property type="entry name" value="NOP2 YEAST -RELATED NOL1/NOP2/FMU SUN DOMAIN-CONTAINING"/>
    <property type="match status" value="1"/>
</dbReference>
<dbReference type="Gramene" id="RZC66235">
    <property type="protein sequence ID" value="RZC66235"/>
    <property type="gene ID" value="C5167_009930"/>
</dbReference>
<dbReference type="Gene3D" id="3.30.70.1170">
    <property type="entry name" value="Sun protein, domain 3"/>
    <property type="match status" value="1"/>
</dbReference>
<dbReference type="InterPro" id="IPR023267">
    <property type="entry name" value="RCMT"/>
</dbReference>